<proteinExistence type="predicted"/>
<keyword evidence="1" id="KW-0732">Signal</keyword>
<dbReference type="Proteomes" id="UP001364617">
    <property type="component" value="Unassembled WGS sequence"/>
</dbReference>
<comment type="caution">
    <text evidence="2">The sequence shown here is derived from an EMBL/GenBank/DDBJ whole genome shotgun (WGS) entry which is preliminary data.</text>
</comment>
<dbReference type="EMBL" id="JAYKXH010000018">
    <property type="protein sequence ID" value="KAK7136990.1"/>
    <property type="molecule type" value="Genomic_DNA"/>
</dbReference>
<feature type="signal peptide" evidence="1">
    <location>
        <begin position="1"/>
        <end position="19"/>
    </location>
</feature>
<reference evidence="2 3" key="1">
    <citation type="submission" date="2024-02" db="EMBL/GenBank/DDBJ databases">
        <title>Chromosome-level genome assembly of the Eurasian Minnow (Phoxinus phoxinus).</title>
        <authorList>
            <person name="Oriowo T.O."/>
            <person name="Martin S."/>
            <person name="Stange M."/>
            <person name="Chrysostomakis Y."/>
            <person name="Brown T."/>
            <person name="Winkler S."/>
            <person name="Kukowka S."/>
            <person name="Myers E.W."/>
            <person name="Bohne A."/>
        </authorList>
    </citation>
    <scope>NUCLEOTIDE SEQUENCE [LARGE SCALE GENOMIC DNA]</scope>
    <source>
        <strain evidence="2">ZFMK-TIS-60720</strain>
        <tissue evidence="2">Whole Organism</tissue>
    </source>
</reference>
<keyword evidence="3" id="KW-1185">Reference proteome</keyword>
<organism evidence="2 3">
    <name type="scientific">Phoxinus phoxinus</name>
    <name type="common">Eurasian minnow</name>
    <dbReference type="NCBI Taxonomy" id="58324"/>
    <lineage>
        <taxon>Eukaryota</taxon>
        <taxon>Metazoa</taxon>
        <taxon>Chordata</taxon>
        <taxon>Craniata</taxon>
        <taxon>Vertebrata</taxon>
        <taxon>Euteleostomi</taxon>
        <taxon>Actinopterygii</taxon>
        <taxon>Neopterygii</taxon>
        <taxon>Teleostei</taxon>
        <taxon>Ostariophysi</taxon>
        <taxon>Cypriniformes</taxon>
        <taxon>Leuciscidae</taxon>
        <taxon>Phoxininae</taxon>
        <taxon>Phoxinus</taxon>
    </lineage>
</organism>
<name>A0AAN9CH57_9TELE</name>
<dbReference type="Gene3D" id="3.40.30.10">
    <property type="entry name" value="Glutaredoxin"/>
    <property type="match status" value="1"/>
</dbReference>
<protein>
    <submittedName>
        <fullName evidence="2">Uncharacterized protein</fullName>
    </submittedName>
</protein>
<accession>A0AAN9CH57</accession>
<evidence type="ECO:0000313" key="3">
    <source>
        <dbReference type="Proteomes" id="UP001364617"/>
    </source>
</evidence>
<gene>
    <name evidence="2" type="ORF">R3I93_017148</name>
</gene>
<sequence>MRFLGSAVVFSLVLQTVSGQLEDWQTAKSIYDFTVTDIEGSEVSLDKYR</sequence>
<feature type="chain" id="PRO_5042837454" evidence="1">
    <location>
        <begin position="20"/>
        <end position="49"/>
    </location>
</feature>
<evidence type="ECO:0000256" key="1">
    <source>
        <dbReference type="SAM" id="SignalP"/>
    </source>
</evidence>
<evidence type="ECO:0000313" key="2">
    <source>
        <dbReference type="EMBL" id="KAK7136990.1"/>
    </source>
</evidence>
<dbReference type="AlphaFoldDB" id="A0AAN9CH57"/>